<feature type="compositionally biased region" description="Polar residues" evidence="1">
    <location>
        <begin position="85"/>
        <end position="94"/>
    </location>
</feature>
<evidence type="ECO:0000256" key="1">
    <source>
        <dbReference type="SAM" id="MobiDB-lite"/>
    </source>
</evidence>
<dbReference type="AlphaFoldDB" id="A0A7J5XR56"/>
<accession>A0A7J5XR56</accession>
<protein>
    <submittedName>
        <fullName evidence="2">Uncharacterized protein</fullName>
    </submittedName>
</protein>
<dbReference type="OrthoDB" id="775972at2759"/>
<feature type="region of interest" description="Disordered" evidence="1">
    <location>
        <begin position="43"/>
        <end position="119"/>
    </location>
</feature>
<sequence length="119" mass="13519">MYSNRWWNKATVIQPVEHRSYEVMTEEGQVLRINRRHIRMTKELDEDIPAGEGAYAELNGEPEPTQDENSSAEADTRPGGMPRTPRTSRNTQVIIIQLNVLLSTRPPPPGGLERHDSTQ</sequence>
<keyword evidence="3" id="KW-1185">Reference proteome</keyword>
<dbReference type="Proteomes" id="UP000518266">
    <property type="component" value="Unassembled WGS sequence"/>
</dbReference>
<gene>
    <name evidence="2" type="ORF">F7725_017764</name>
</gene>
<dbReference type="EMBL" id="JAAKFY010000021">
    <property type="protein sequence ID" value="KAF3839047.1"/>
    <property type="molecule type" value="Genomic_DNA"/>
</dbReference>
<evidence type="ECO:0000313" key="2">
    <source>
        <dbReference type="EMBL" id="KAF3839047.1"/>
    </source>
</evidence>
<proteinExistence type="predicted"/>
<organism evidence="2 3">
    <name type="scientific">Dissostichus mawsoni</name>
    <name type="common">Antarctic cod</name>
    <dbReference type="NCBI Taxonomy" id="36200"/>
    <lineage>
        <taxon>Eukaryota</taxon>
        <taxon>Metazoa</taxon>
        <taxon>Chordata</taxon>
        <taxon>Craniata</taxon>
        <taxon>Vertebrata</taxon>
        <taxon>Euteleostomi</taxon>
        <taxon>Actinopterygii</taxon>
        <taxon>Neopterygii</taxon>
        <taxon>Teleostei</taxon>
        <taxon>Neoteleostei</taxon>
        <taxon>Acanthomorphata</taxon>
        <taxon>Eupercaria</taxon>
        <taxon>Perciformes</taxon>
        <taxon>Notothenioidei</taxon>
        <taxon>Nototheniidae</taxon>
        <taxon>Dissostichus</taxon>
    </lineage>
</organism>
<comment type="caution">
    <text evidence="2">The sequence shown here is derived from an EMBL/GenBank/DDBJ whole genome shotgun (WGS) entry which is preliminary data.</text>
</comment>
<evidence type="ECO:0000313" key="3">
    <source>
        <dbReference type="Proteomes" id="UP000518266"/>
    </source>
</evidence>
<reference evidence="2 3" key="1">
    <citation type="submission" date="2020-03" db="EMBL/GenBank/DDBJ databases">
        <title>Dissostichus mawsoni Genome sequencing and assembly.</title>
        <authorList>
            <person name="Park H."/>
        </authorList>
    </citation>
    <scope>NUCLEOTIDE SEQUENCE [LARGE SCALE GENOMIC DNA]</scope>
    <source>
        <strain evidence="2">DM0001</strain>
        <tissue evidence="2">Muscle</tissue>
    </source>
</reference>
<name>A0A7J5XR56_DISMA</name>